<dbReference type="RefSeq" id="WP_344985463.1">
    <property type="nucleotide sequence ID" value="NZ_BAAAXV010000001.1"/>
</dbReference>
<name>A0ABV5RYJ9_9ACTN</name>
<dbReference type="Proteomes" id="UP001589532">
    <property type="component" value="Unassembled WGS sequence"/>
</dbReference>
<feature type="domain" description="N-acetyltransferase" evidence="1">
    <location>
        <begin position="102"/>
        <end position="226"/>
    </location>
</feature>
<dbReference type="Gene3D" id="3.40.630.30">
    <property type="match status" value="1"/>
</dbReference>
<dbReference type="InterPro" id="IPR000182">
    <property type="entry name" value="GNAT_dom"/>
</dbReference>
<dbReference type="EMBL" id="JBHMBW010000012">
    <property type="protein sequence ID" value="MFB9624507.1"/>
    <property type="molecule type" value="Genomic_DNA"/>
</dbReference>
<sequence length="226" mass="24028">MELLRVELGVIWRLDERGRLPGPEDLVIGVAADGMTAAVSGHVPGPLAARLLDLVSQGVPSPPGHPPDVLARCRELLGDDHAVSGGPSYLVRPPVRFEVPAEVLRSDDPAHVERVRPLRPSTWEPGEWDALVGGGEGAPWAMIVEDGQVAAVCHSARLTPEGAEAGTWTSPAFRGRGYAAATTAVWAGLLPDLPLFYSTGADNRSSQRVAGRLGLRPLGWLWKLTP</sequence>
<dbReference type="SUPFAM" id="SSF55729">
    <property type="entry name" value="Acyl-CoA N-acyltransferases (Nat)"/>
    <property type="match status" value="1"/>
</dbReference>
<proteinExistence type="predicted"/>
<dbReference type="Pfam" id="PF13302">
    <property type="entry name" value="Acetyltransf_3"/>
    <property type="match status" value="1"/>
</dbReference>
<dbReference type="InterPro" id="IPR016181">
    <property type="entry name" value="Acyl_CoA_acyltransferase"/>
</dbReference>
<reference evidence="2 3" key="1">
    <citation type="submission" date="2024-09" db="EMBL/GenBank/DDBJ databases">
        <authorList>
            <person name="Sun Q."/>
            <person name="Mori K."/>
        </authorList>
    </citation>
    <scope>NUCLEOTIDE SEQUENCE [LARGE SCALE GENOMIC DNA]</scope>
    <source>
        <strain evidence="2 3">JCM 3143</strain>
    </source>
</reference>
<organism evidence="2 3">
    <name type="scientific">Nonomuraea helvata</name>
    <dbReference type="NCBI Taxonomy" id="37484"/>
    <lineage>
        <taxon>Bacteria</taxon>
        <taxon>Bacillati</taxon>
        <taxon>Actinomycetota</taxon>
        <taxon>Actinomycetes</taxon>
        <taxon>Streptosporangiales</taxon>
        <taxon>Streptosporangiaceae</taxon>
        <taxon>Nonomuraea</taxon>
    </lineage>
</organism>
<gene>
    <name evidence="2" type="ORF">ACFFSA_15590</name>
</gene>
<dbReference type="PROSITE" id="PS51186">
    <property type="entry name" value="GNAT"/>
    <property type="match status" value="1"/>
</dbReference>
<evidence type="ECO:0000259" key="1">
    <source>
        <dbReference type="PROSITE" id="PS51186"/>
    </source>
</evidence>
<evidence type="ECO:0000313" key="3">
    <source>
        <dbReference type="Proteomes" id="UP001589532"/>
    </source>
</evidence>
<comment type="caution">
    <text evidence="2">The sequence shown here is derived from an EMBL/GenBank/DDBJ whole genome shotgun (WGS) entry which is preliminary data.</text>
</comment>
<evidence type="ECO:0000313" key="2">
    <source>
        <dbReference type="EMBL" id="MFB9624507.1"/>
    </source>
</evidence>
<protein>
    <submittedName>
        <fullName evidence="2">GNAT family N-acetyltransferase</fullName>
    </submittedName>
</protein>
<keyword evidence="3" id="KW-1185">Reference proteome</keyword>
<accession>A0ABV5RYJ9</accession>